<reference evidence="1 2" key="1">
    <citation type="submission" date="2019-03" db="EMBL/GenBank/DDBJ databases">
        <title>Efficiently degradation of phenoxyalkanoic acid herbicides by Cupriavidus oxalaticus strain X32.</title>
        <authorList>
            <person name="Sheng X."/>
        </authorList>
    </citation>
    <scope>NUCLEOTIDE SEQUENCE [LARGE SCALE GENOMIC DNA]</scope>
    <source>
        <strain evidence="1 2">X32</strain>
    </source>
</reference>
<dbReference type="PANTHER" id="PTHR39441">
    <property type="entry name" value="DUF2252 DOMAIN-CONTAINING PROTEIN"/>
    <property type="match status" value="1"/>
</dbReference>
<dbReference type="OrthoDB" id="1491115at2"/>
<organism evidence="1 2">
    <name type="scientific">Cupriavidus oxalaticus</name>
    <dbReference type="NCBI Taxonomy" id="96344"/>
    <lineage>
        <taxon>Bacteria</taxon>
        <taxon>Pseudomonadati</taxon>
        <taxon>Pseudomonadota</taxon>
        <taxon>Betaproteobacteria</taxon>
        <taxon>Burkholderiales</taxon>
        <taxon>Burkholderiaceae</taxon>
        <taxon>Cupriavidus</taxon>
    </lineage>
</organism>
<name>A0A4P7L8Q0_9BURK</name>
<protein>
    <submittedName>
        <fullName evidence="1">DUF2252 domain-containing protein</fullName>
    </submittedName>
</protein>
<dbReference type="PANTHER" id="PTHR39441:SF1">
    <property type="entry name" value="DUF2252 DOMAIN-CONTAINING PROTEIN"/>
    <property type="match status" value="1"/>
</dbReference>
<dbReference type="AlphaFoldDB" id="A0A4P7L8Q0"/>
<evidence type="ECO:0000313" key="2">
    <source>
        <dbReference type="Proteomes" id="UP000295294"/>
    </source>
</evidence>
<dbReference type="Pfam" id="PF10009">
    <property type="entry name" value="DUF2252"/>
    <property type="match status" value="1"/>
</dbReference>
<accession>A0A4P7L8Q0</accession>
<evidence type="ECO:0000313" key="1">
    <source>
        <dbReference type="EMBL" id="QBY51715.1"/>
    </source>
</evidence>
<dbReference type="InterPro" id="IPR018721">
    <property type="entry name" value="DUF2252"/>
</dbReference>
<dbReference type="RefSeq" id="WP_135704023.1">
    <property type="nucleotide sequence ID" value="NZ_CP038634.1"/>
</dbReference>
<gene>
    <name evidence="1" type="ORF">E0W60_09695</name>
</gene>
<proteinExistence type="predicted"/>
<dbReference type="EMBL" id="CP038634">
    <property type="protein sequence ID" value="QBY51715.1"/>
    <property type="molecule type" value="Genomic_DNA"/>
</dbReference>
<dbReference type="InterPro" id="IPR011009">
    <property type="entry name" value="Kinase-like_dom_sf"/>
</dbReference>
<dbReference type="KEGG" id="cox:E0W60_09695"/>
<dbReference type="SUPFAM" id="SSF56112">
    <property type="entry name" value="Protein kinase-like (PK-like)"/>
    <property type="match status" value="1"/>
</dbReference>
<sequence length="411" mass="45540">MGAKLPTFVPPKTARRRTALLTSRRHRKMAASAHAYVRGSTARFYEWVNETAASNLPEGPSVWICGDCHTGNLGPVAAADGKVEIQIRDLDQTVIGNPIHDVLRLALSLATAARGSDLPGITILQMMEALAEGYESAFGPGAQRQDISEMPPSLKVTVRKALHRTSQQLARERIRDTTPEIPLGRRFWPLGSAERKALKALFEQSKLAALATCLKSRLNGCDVSVLDAAYWVKGCSSLGRLRYAVLLDVDGEMLDGDDLCLIDIKEGVSAAAPRVRNAEMPRDNAERVVAGAVHLSPFLGTRMCPARLLERSVVVRELLPQDLKLDMEQLARREAMEISRYLGAVVGKAHARQLGADDRRAWRKAMHSARSRSTNIPNWLWKSVIELLAIHQIAYLEHCRRHAKSCLRSWR</sequence>
<dbReference type="Proteomes" id="UP000295294">
    <property type="component" value="Chromosome 1"/>
</dbReference>